<protein>
    <recommendedName>
        <fullName evidence="7 18">Phosphatidate cytidylyltransferase</fullName>
        <ecNumber evidence="6 18">2.7.7.41</ecNumber>
    </recommendedName>
</protein>
<dbReference type="PANTHER" id="PTHR46382">
    <property type="entry name" value="PHOSPHATIDATE CYTIDYLYLTRANSFERASE"/>
    <property type="match status" value="1"/>
</dbReference>
<evidence type="ECO:0000313" key="20">
    <source>
        <dbReference type="EMBL" id="SSC13451.1"/>
    </source>
</evidence>
<keyword evidence="21" id="KW-1185">Reference proteome</keyword>
<feature type="transmembrane region" description="Helical" evidence="19">
    <location>
        <begin position="92"/>
        <end position="112"/>
    </location>
</feature>
<evidence type="ECO:0000256" key="13">
    <source>
        <dbReference type="ARBA" id="ARBA00022989"/>
    </source>
</evidence>
<evidence type="ECO:0000256" key="16">
    <source>
        <dbReference type="ARBA" id="ARBA00023209"/>
    </source>
</evidence>
<dbReference type="KEGG" id="minf:MESINF_2011"/>
<evidence type="ECO:0000256" key="1">
    <source>
        <dbReference type="ARBA" id="ARBA00001698"/>
    </source>
</evidence>
<keyword evidence="11 18" id="KW-0812">Transmembrane</keyword>
<evidence type="ECO:0000256" key="6">
    <source>
        <dbReference type="ARBA" id="ARBA00012487"/>
    </source>
</evidence>
<organism evidence="20 21">
    <name type="scientific">Mesotoga infera</name>
    <dbReference type="NCBI Taxonomy" id="1236046"/>
    <lineage>
        <taxon>Bacteria</taxon>
        <taxon>Thermotogati</taxon>
        <taxon>Thermotogota</taxon>
        <taxon>Thermotogae</taxon>
        <taxon>Kosmotogales</taxon>
        <taxon>Kosmotogaceae</taxon>
        <taxon>Mesotoga</taxon>
    </lineage>
</organism>
<evidence type="ECO:0000313" key="21">
    <source>
        <dbReference type="Proteomes" id="UP000250796"/>
    </source>
</evidence>
<feature type="transmembrane region" description="Helical" evidence="19">
    <location>
        <begin position="62"/>
        <end position="80"/>
    </location>
</feature>
<dbReference type="AlphaFoldDB" id="A0A7Z7PS44"/>
<evidence type="ECO:0000256" key="5">
    <source>
        <dbReference type="ARBA" id="ARBA00010185"/>
    </source>
</evidence>
<evidence type="ECO:0000256" key="2">
    <source>
        <dbReference type="ARBA" id="ARBA00004651"/>
    </source>
</evidence>
<proteinExistence type="inferred from homology"/>
<dbReference type="PANTHER" id="PTHR46382:SF1">
    <property type="entry name" value="PHOSPHATIDATE CYTIDYLYLTRANSFERASE"/>
    <property type="match status" value="1"/>
</dbReference>
<keyword evidence="12 18" id="KW-0548">Nucleotidyltransferase</keyword>
<feature type="transmembrane region" description="Helical" evidence="19">
    <location>
        <begin position="218"/>
        <end position="238"/>
    </location>
</feature>
<comment type="pathway">
    <text evidence="3 18">Phospholipid metabolism; CDP-diacylglycerol biosynthesis; CDP-diacylglycerol from sn-glycerol 3-phosphate: step 3/3.</text>
</comment>
<keyword evidence="10 18" id="KW-0808">Transferase</keyword>
<evidence type="ECO:0000256" key="19">
    <source>
        <dbReference type="SAM" id="Phobius"/>
    </source>
</evidence>
<gene>
    <name evidence="20" type="primary">cdsA</name>
    <name evidence="20" type="ORF">MESINF_2011</name>
</gene>
<keyword evidence="9" id="KW-0444">Lipid biosynthesis</keyword>
<dbReference type="GO" id="GO:0004605">
    <property type="term" value="F:phosphatidate cytidylyltransferase activity"/>
    <property type="evidence" value="ECO:0007669"/>
    <property type="project" value="UniProtKB-EC"/>
</dbReference>
<evidence type="ECO:0000256" key="15">
    <source>
        <dbReference type="ARBA" id="ARBA00023136"/>
    </source>
</evidence>
<dbReference type="Pfam" id="PF01148">
    <property type="entry name" value="CTP_transf_1"/>
    <property type="match status" value="1"/>
</dbReference>
<dbReference type="GO" id="GO:0005886">
    <property type="term" value="C:plasma membrane"/>
    <property type="evidence" value="ECO:0007669"/>
    <property type="project" value="UniProtKB-SubCell"/>
</dbReference>
<comment type="pathway">
    <text evidence="4">Lipid metabolism.</text>
</comment>
<sequence length="283" mass="31194">MMKKLSETTIRIVTAAVIAPFVILCFVNYFSFIGLVSSVVLFASYEYLKFSLKSTNHDVVRVVISGIIPAIIVVYGILLYRSSFMSFQRPELIFAVGVISLSSIVIMTVSDVKGAKEIIVNSVFSLVYVGFNLAFFYHIYLRFGSSMALLALTSVWLFDTGAYFSGKRFGKIRISPSYSPKKSLEGVIGGYITTILFIIAFIYISGLLGLYNGPELGLFQIAILAMVVSIFGTIGDIVESSFKRYHGVKDSGNLLPGHGGMLDRIDGVLFVTPMFYIFLTLLT</sequence>
<reference evidence="20 21" key="1">
    <citation type="submission" date="2017-01" db="EMBL/GenBank/DDBJ databases">
        <authorList>
            <person name="Erauso G."/>
        </authorList>
    </citation>
    <scope>NUCLEOTIDE SEQUENCE [LARGE SCALE GENOMIC DNA]</scope>
    <source>
        <strain evidence="20">MESINF1</strain>
    </source>
</reference>
<accession>A0A7Z7PS44</accession>
<evidence type="ECO:0000256" key="12">
    <source>
        <dbReference type="ARBA" id="ARBA00022695"/>
    </source>
</evidence>
<dbReference type="PROSITE" id="PS01315">
    <property type="entry name" value="CDS"/>
    <property type="match status" value="1"/>
</dbReference>
<keyword evidence="8" id="KW-1003">Cell membrane</keyword>
<evidence type="ECO:0000256" key="10">
    <source>
        <dbReference type="ARBA" id="ARBA00022679"/>
    </source>
</evidence>
<comment type="catalytic activity">
    <reaction evidence="1 18">
        <text>a 1,2-diacyl-sn-glycero-3-phosphate + CTP + H(+) = a CDP-1,2-diacyl-sn-glycerol + diphosphate</text>
        <dbReference type="Rhea" id="RHEA:16229"/>
        <dbReference type="ChEBI" id="CHEBI:15378"/>
        <dbReference type="ChEBI" id="CHEBI:33019"/>
        <dbReference type="ChEBI" id="CHEBI:37563"/>
        <dbReference type="ChEBI" id="CHEBI:58332"/>
        <dbReference type="ChEBI" id="CHEBI:58608"/>
        <dbReference type="EC" id="2.7.7.41"/>
    </reaction>
</comment>
<keyword evidence="14" id="KW-0443">Lipid metabolism</keyword>
<dbReference type="InterPro" id="IPR000374">
    <property type="entry name" value="PC_trans"/>
</dbReference>
<comment type="subcellular location">
    <subcellularLocation>
        <location evidence="2">Cell membrane</location>
        <topology evidence="2">Multi-pass membrane protein</topology>
    </subcellularLocation>
</comment>
<evidence type="ECO:0000256" key="14">
    <source>
        <dbReference type="ARBA" id="ARBA00023098"/>
    </source>
</evidence>
<keyword evidence="13 19" id="KW-1133">Transmembrane helix</keyword>
<evidence type="ECO:0000256" key="8">
    <source>
        <dbReference type="ARBA" id="ARBA00022475"/>
    </source>
</evidence>
<dbReference type="EMBL" id="LS974202">
    <property type="protein sequence ID" value="SSC13451.1"/>
    <property type="molecule type" value="Genomic_DNA"/>
</dbReference>
<evidence type="ECO:0000256" key="3">
    <source>
        <dbReference type="ARBA" id="ARBA00005119"/>
    </source>
</evidence>
<evidence type="ECO:0000256" key="11">
    <source>
        <dbReference type="ARBA" id="ARBA00022692"/>
    </source>
</evidence>
<name>A0A7Z7PS44_9BACT</name>
<evidence type="ECO:0000256" key="9">
    <source>
        <dbReference type="ARBA" id="ARBA00022516"/>
    </source>
</evidence>
<feature type="transmembrane region" description="Helical" evidence="19">
    <location>
        <begin position="265"/>
        <end position="282"/>
    </location>
</feature>
<evidence type="ECO:0000256" key="18">
    <source>
        <dbReference type="RuleBase" id="RU003938"/>
    </source>
</evidence>
<feature type="transmembrane region" description="Helical" evidence="19">
    <location>
        <begin position="186"/>
        <end position="211"/>
    </location>
</feature>
<evidence type="ECO:0000256" key="7">
    <source>
        <dbReference type="ARBA" id="ARBA00019373"/>
    </source>
</evidence>
<dbReference type="GO" id="GO:0016024">
    <property type="term" value="P:CDP-diacylglycerol biosynthetic process"/>
    <property type="evidence" value="ECO:0007669"/>
    <property type="project" value="UniProtKB-UniPathway"/>
</dbReference>
<dbReference type="Proteomes" id="UP000250796">
    <property type="component" value="Chromosome MESINF"/>
</dbReference>
<feature type="transmembrane region" description="Helical" evidence="19">
    <location>
        <begin position="12"/>
        <end position="42"/>
    </location>
</feature>
<keyword evidence="16" id="KW-0594">Phospholipid biosynthesis</keyword>
<evidence type="ECO:0000256" key="4">
    <source>
        <dbReference type="ARBA" id="ARBA00005189"/>
    </source>
</evidence>
<evidence type="ECO:0000256" key="17">
    <source>
        <dbReference type="ARBA" id="ARBA00023264"/>
    </source>
</evidence>
<dbReference type="UniPathway" id="UPA00557">
    <property type="reaction ID" value="UER00614"/>
</dbReference>
<keyword evidence="15 19" id="KW-0472">Membrane</keyword>
<keyword evidence="17" id="KW-1208">Phospholipid metabolism</keyword>
<comment type="similarity">
    <text evidence="5 18">Belongs to the CDS family.</text>
</comment>
<dbReference type="EC" id="2.7.7.41" evidence="6 18"/>
<feature type="transmembrane region" description="Helical" evidence="19">
    <location>
        <begin position="118"/>
        <end position="140"/>
    </location>
</feature>
<feature type="transmembrane region" description="Helical" evidence="19">
    <location>
        <begin position="147"/>
        <end position="166"/>
    </location>
</feature>